<dbReference type="Proteomes" id="UP000030416">
    <property type="component" value="Unassembled WGS sequence"/>
</dbReference>
<dbReference type="PROSITE" id="PS51257">
    <property type="entry name" value="PROKAR_LIPOPROTEIN"/>
    <property type="match status" value="1"/>
</dbReference>
<keyword evidence="3" id="KW-1185">Reference proteome</keyword>
<comment type="caution">
    <text evidence="2">The sequence shown here is derived from an EMBL/GenBank/DDBJ whole genome shotgun (WGS) entry which is preliminary data.</text>
</comment>
<evidence type="ECO:0008006" key="4">
    <source>
        <dbReference type="Google" id="ProtNLM"/>
    </source>
</evidence>
<dbReference type="EMBL" id="JPVN01000011">
    <property type="protein sequence ID" value="KGR78500.1"/>
    <property type="molecule type" value="Genomic_DNA"/>
</dbReference>
<feature type="chain" id="PRO_5039448446" description="Lipoprotein" evidence="1">
    <location>
        <begin position="21"/>
        <end position="162"/>
    </location>
</feature>
<sequence length="162" mass="18382">MRNIKLLLVTFFLTSILAGCSDITNALSGIDDQAQKAANALTPEAKKAKSIQLEYKGEGYSIDELFTTILRDTQWEYEKNNHLEFLTVKGSWKEGLFEENNFSGDMKEDLKIDGKITINLEIENGQLITNKTYVQMTLNGKKIIDENGDQALNKLHEAYLMR</sequence>
<evidence type="ECO:0000256" key="1">
    <source>
        <dbReference type="SAM" id="SignalP"/>
    </source>
</evidence>
<feature type="signal peptide" evidence="1">
    <location>
        <begin position="1"/>
        <end position="20"/>
    </location>
</feature>
<reference evidence="2 3" key="1">
    <citation type="submission" date="2014-02" db="EMBL/GenBank/DDBJ databases">
        <title>Draft genome sequence of Lysinibacillus manganicus DSM 26584T.</title>
        <authorList>
            <person name="Zhang F."/>
            <person name="Wang G."/>
            <person name="Zhang L."/>
        </authorList>
    </citation>
    <scope>NUCLEOTIDE SEQUENCE [LARGE SCALE GENOMIC DNA]</scope>
    <source>
        <strain evidence="2 3">DSM 26584</strain>
    </source>
</reference>
<dbReference type="OrthoDB" id="2453346at2"/>
<name>A0A0A3I4P8_9BACL</name>
<dbReference type="RefSeq" id="WP_036186220.1">
    <property type="nucleotide sequence ID" value="NZ_AVDA01000011.1"/>
</dbReference>
<accession>A0A0A3I4P8</accession>
<proteinExistence type="predicted"/>
<evidence type="ECO:0000313" key="3">
    <source>
        <dbReference type="Proteomes" id="UP000030416"/>
    </source>
</evidence>
<evidence type="ECO:0000313" key="2">
    <source>
        <dbReference type="EMBL" id="KGR78500.1"/>
    </source>
</evidence>
<organism evidence="2 3">
    <name type="scientific">Ureibacillus manganicus DSM 26584</name>
    <dbReference type="NCBI Taxonomy" id="1384049"/>
    <lineage>
        <taxon>Bacteria</taxon>
        <taxon>Bacillati</taxon>
        <taxon>Bacillota</taxon>
        <taxon>Bacilli</taxon>
        <taxon>Bacillales</taxon>
        <taxon>Caryophanaceae</taxon>
        <taxon>Ureibacillus</taxon>
    </lineage>
</organism>
<protein>
    <recommendedName>
        <fullName evidence="4">Lipoprotein</fullName>
    </recommendedName>
</protein>
<gene>
    <name evidence="2" type="ORF">CD29_10655</name>
</gene>
<dbReference type="AlphaFoldDB" id="A0A0A3I4P8"/>
<keyword evidence="1" id="KW-0732">Signal</keyword>
<dbReference type="eggNOG" id="ENOG5033IG4">
    <property type="taxonomic scope" value="Bacteria"/>
</dbReference>